<dbReference type="Proteomes" id="UP000465263">
    <property type="component" value="Unassembled WGS sequence"/>
</dbReference>
<reference evidence="2 3" key="1">
    <citation type="journal article" date="2019" name="Emerg. Microbes Infect.">
        <title>Comprehensive subspecies identification of 175 nontuberculous mycobacteria species based on 7547 genomic profiles.</title>
        <authorList>
            <person name="Matsumoto Y."/>
            <person name="Kinjo T."/>
            <person name="Motooka D."/>
            <person name="Nabeya D."/>
            <person name="Jung N."/>
            <person name="Uechi K."/>
            <person name="Horii T."/>
            <person name="Iida T."/>
            <person name="Fujita J."/>
            <person name="Nakamura S."/>
        </authorList>
    </citation>
    <scope>NUCLEOTIDE SEQUENCE [LARGE SCALE GENOMIC DNA]</scope>
    <source>
        <strain evidence="2 3">JCM 16017</strain>
    </source>
</reference>
<proteinExistence type="predicted"/>
<feature type="region of interest" description="Disordered" evidence="1">
    <location>
        <begin position="1"/>
        <end position="53"/>
    </location>
</feature>
<protein>
    <submittedName>
        <fullName evidence="2">Uncharacterized protein</fullName>
    </submittedName>
</protein>
<sequence>MALPDPVDLARPQEAPLHARPRQQLGIASGGREPLAEDIGRLRRSRGCRRSPDMFHVKHSSGFPGKGALENYSDVIPGGAYPLVPPNDDAA</sequence>
<keyword evidence="3" id="KW-1185">Reference proteome</keyword>
<gene>
    <name evidence="2" type="ORF">MSEN_32520</name>
</gene>
<evidence type="ECO:0000313" key="2">
    <source>
        <dbReference type="EMBL" id="GFG71532.1"/>
    </source>
</evidence>
<name>A0A7I9XNH3_9MYCO</name>
<dbReference type="AlphaFoldDB" id="A0A7I9XNH3"/>
<organism evidence="2 3">
    <name type="scientific">Mycolicibacter senuensis</name>
    <dbReference type="NCBI Taxonomy" id="386913"/>
    <lineage>
        <taxon>Bacteria</taxon>
        <taxon>Bacillati</taxon>
        <taxon>Actinomycetota</taxon>
        <taxon>Actinomycetes</taxon>
        <taxon>Mycobacteriales</taxon>
        <taxon>Mycobacteriaceae</taxon>
        <taxon>Mycolicibacter</taxon>
    </lineage>
</organism>
<comment type="caution">
    <text evidence="2">The sequence shown here is derived from an EMBL/GenBank/DDBJ whole genome shotgun (WGS) entry which is preliminary data.</text>
</comment>
<accession>A0A7I9XNH3</accession>
<evidence type="ECO:0000256" key="1">
    <source>
        <dbReference type="SAM" id="MobiDB-lite"/>
    </source>
</evidence>
<evidence type="ECO:0000313" key="3">
    <source>
        <dbReference type="Proteomes" id="UP000465263"/>
    </source>
</evidence>
<dbReference type="EMBL" id="BLKV01000002">
    <property type="protein sequence ID" value="GFG71532.1"/>
    <property type="molecule type" value="Genomic_DNA"/>
</dbReference>